<feature type="non-terminal residue" evidence="1">
    <location>
        <position position="1"/>
    </location>
</feature>
<dbReference type="Proteomes" id="UP000663868">
    <property type="component" value="Unassembled WGS sequence"/>
</dbReference>
<name>A0A820J643_9BILA</name>
<comment type="caution">
    <text evidence="1">The sequence shown here is derived from an EMBL/GenBank/DDBJ whole genome shotgun (WGS) entry which is preliminary data.</text>
</comment>
<organism evidence="1 2">
    <name type="scientific">Adineta steineri</name>
    <dbReference type="NCBI Taxonomy" id="433720"/>
    <lineage>
        <taxon>Eukaryota</taxon>
        <taxon>Metazoa</taxon>
        <taxon>Spiralia</taxon>
        <taxon>Gnathifera</taxon>
        <taxon>Rotifera</taxon>
        <taxon>Eurotatoria</taxon>
        <taxon>Bdelloidea</taxon>
        <taxon>Adinetida</taxon>
        <taxon>Adinetidae</taxon>
        <taxon>Adineta</taxon>
    </lineage>
</organism>
<gene>
    <name evidence="1" type="ORF">KXQ929_LOCUS46514</name>
</gene>
<protein>
    <submittedName>
        <fullName evidence="1">Uncharacterized protein</fullName>
    </submittedName>
</protein>
<evidence type="ECO:0000313" key="2">
    <source>
        <dbReference type="Proteomes" id="UP000663868"/>
    </source>
</evidence>
<dbReference type="AlphaFoldDB" id="A0A820J643"/>
<dbReference type="EMBL" id="CAJOBB010015619">
    <property type="protein sequence ID" value="CAF4318955.1"/>
    <property type="molecule type" value="Genomic_DNA"/>
</dbReference>
<accession>A0A820J643</accession>
<sequence>MESASRDHFDSLLSTVTISLVTAPASFSQARIWLDERSRFDLDKPQTAIYNMPFVYRLQPDHTLSIKQLRLALR</sequence>
<evidence type="ECO:0000313" key="1">
    <source>
        <dbReference type="EMBL" id="CAF4318955.1"/>
    </source>
</evidence>
<proteinExistence type="predicted"/>
<reference evidence="1" key="1">
    <citation type="submission" date="2021-02" db="EMBL/GenBank/DDBJ databases">
        <authorList>
            <person name="Nowell W R."/>
        </authorList>
    </citation>
    <scope>NUCLEOTIDE SEQUENCE</scope>
</reference>